<dbReference type="STRING" id="46835.A0A504Z9S8"/>
<accession>A0A504Z9S8</accession>
<dbReference type="GO" id="GO:0050806">
    <property type="term" value="P:positive regulation of synaptic transmission"/>
    <property type="evidence" value="ECO:0007669"/>
    <property type="project" value="TreeGrafter"/>
</dbReference>
<dbReference type="GO" id="GO:0009986">
    <property type="term" value="C:cell surface"/>
    <property type="evidence" value="ECO:0007669"/>
    <property type="project" value="TreeGrafter"/>
</dbReference>
<dbReference type="PANTHER" id="PTHR14139">
    <property type="entry name" value="CALSYNTENIN"/>
    <property type="match status" value="1"/>
</dbReference>
<dbReference type="PANTHER" id="PTHR14139:SF2">
    <property type="entry name" value="CALSYNTENIN-1"/>
    <property type="match status" value="1"/>
</dbReference>
<protein>
    <recommendedName>
        <fullName evidence="3">Cadherin domain-containing protein</fullName>
    </recommendedName>
</protein>
<comment type="caution">
    <text evidence="4">The sequence shown here is derived from an EMBL/GenBank/DDBJ whole genome shotgun (WGS) entry which is preliminary data.</text>
</comment>
<dbReference type="GO" id="GO:0051965">
    <property type="term" value="P:positive regulation of synapse assembly"/>
    <property type="evidence" value="ECO:0007669"/>
    <property type="project" value="TreeGrafter"/>
</dbReference>
<dbReference type="InterPro" id="IPR002126">
    <property type="entry name" value="Cadherin-like_dom"/>
</dbReference>
<feature type="domain" description="Cadherin" evidence="3">
    <location>
        <begin position="10"/>
        <end position="128"/>
    </location>
</feature>
<evidence type="ECO:0000313" key="5">
    <source>
        <dbReference type="Proteomes" id="UP000316759"/>
    </source>
</evidence>
<dbReference type="InterPro" id="IPR013320">
    <property type="entry name" value="ConA-like_dom_sf"/>
</dbReference>
<dbReference type="InterPro" id="IPR015919">
    <property type="entry name" value="Cadherin-like_sf"/>
</dbReference>
<keyword evidence="5" id="KW-1185">Reference proteome</keyword>
<keyword evidence="1" id="KW-0106">Calcium</keyword>
<keyword evidence="2" id="KW-0812">Transmembrane</keyword>
<evidence type="ECO:0000259" key="3">
    <source>
        <dbReference type="PROSITE" id="PS50268"/>
    </source>
</evidence>
<organism evidence="4 5">
    <name type="scientific">Fasciola gigantica</name>
    <name type="common">Giant liver fluke</name>
    <dbReference type="NCBI Taxonomy" id="46835"/>
    <lineage>
        <taxon>Eukaryota</taxon>
        <taxon>Metazoa</taxon>
        <taxon>Spiralia</taxon>
        <taxon>Lophotrochozoa</taxon>
        <taxon>Platyhelminthes</taxon>
        <taxon>Trematoda</taxon>
        <taxon>Digenea</taxon>
        <taxon>Plagiorchiida</taxon>
        <taxon>Echinostomata</taxon>
        <taxon>Echinostomatoidea</taxon>
        <taxon>Fasciolidae</taxon>
        <taxon>Fasciola</taxon>
    </lineage>
</organism>
<gene>
    <name evidence="4" type="ORF">FGIG_02493</name>
</gene>
<dbReference type="OrthoDB" id="6270880at2759"/>
<dbReference type="EMBL" id="SUNJ01000717">
    <property type="protein sequence ID" value="TPP67417.1"/>
    <property type="molecule type" value="Genomic_DNA"/>
</dbReference>
<dbReference type="SUPFAM" id="SSF49899">
    <property type="entry name" value="Concanavalin A-like lectins/glucanases"/>
    <property type="match status" value="1"/>
</dbReference>
<feature type="transmembrane region" description="Helical" evidence="2">
    <location>
        <begin position="841"/>
        <end position="863"/>
    </location>
</feature>
<dbReference type="CDD" id="cd11304">
    <property type="entry name" value="Cadherin_repeat"/>
    <property type="match status" value="1"/>
</dbReference>
<sequence>LVPTEEPVWAERHYTFQVDSNLPAGDIVGKVTAYAALDPERGLENRLGDDTGMCNYAIDHPDNNLFDINGHGVIRSRIPLQRHSAQIFSINVTAFDCHTPVPRRSTVRVDVVVRTNCTIEWKGIEPELIYTALPQTHLVSPNATLNTCEDHKKQEYCEPKEANLRVKLLWSREDSLRGKRQGAGDNANEEDDEDLTNSIVDLTSVCDFDNLSVRAHAQSCGLFADSVKELLPPKEDSPFVFNGHNQSDIPIEQLSLKQHRLDNVPFTLTFWMRHDAHSPPVHPTSQDEANGREHIVCASDEEEKNRHHFAVYVHNCKLTMLLRREPVNQKTHEQVRLYPSQWRFSVDDVCDNQWHHYALTFRPPPPSVVQGLADETDDWTVETQVKLLIDGDPIPVDGDLIQITEDVPMHLIRQHSTQTRMTVGACWHSRAARYVQHFAGELAAMMLQVGAQMPEEQIQCLANCYPRLHVTGPLNTAQLPDLPPLHQSRLDNLIVQANHLTDLTDLMQHVIFFNPRIRSLPKRRPEPIAIRLTTSITNPSHCQPSTVPDLTIRLVRLPITETVKNSVWTQEVHVASQSSVGKSQSIGQLISTTGRIVPKYSLVLRSGRSLKQPITISSTALVQGVWLFPSTELSWIPLARPNDAEEVALNHSVSNCDVDLCPAEPNDHKIVQFARQETITIGTEFLPPGLHVEQSSNGMRFRGPVRADQITQILQHLKWFNRDYEPPRRRCFKLICLASADSHIGPRLMVQSNVLQVVFEIEPTGERVRPRIAKALKRVHYAAVPPLENPAKTVVANHQAIPVHRSPLLQSPQNHPAELIVKPTEPNMNDPTWNQSLNVTYTLMGFAIAIVFISIAVGVAYFFRVRSKTNSRAPTVQKRGWAPMPNMKDIVQDPVLPTVSTNPSTIVKRPPAPKNTTLEVIVNPTTHRKEFEEMENKFCFYDRKLYDEDDEDTLDPDNPAFQDTIYDSEQARTYRSYVTGDDPHEDVSDFDVASDRGTLSVTSAVQDVKDSASEPPEP</sequence>
<dbReference type="SUPFAM" id="SSF49313">
    <property type="entry name" value="Cadherin-like"/>
    <property type="match status" value="1"/>
</dbReference>
<evidence type="ECO:0000256" key="2">
    <source>
        <dbReference type="SAM" id="Phobius"/>
    </source>
</evidence>
<proteinExistence type="predicted"/>
<dbReference type="GO" id="GO:0045211">
    <property type="term" value="C:postsynaptic membrane"/>
    <property type="evidence" value="ECO:0007669"/>
    <property type="project" value="TreeGrafter"/>
</dbReference>
<evidence type="ECO:0000313" key="4">
    <source>
        <dbReference type="EMBL" id="TPP67417.1"/>
    </source>
</evidence>
<reference evidence="4 5" key="1">
    <citation type="submission" date="2019-04" db="EMBL/GenBank/DDBJ databases">
        <title>Annotation for the trematode Fasciola gigantica.</title>
        <authorList>
            <person name="Choi Y.-J."/>
        </authorList>
    </citation>
    <scope>NUCLEOTIDE SEQUENCE [LARGE SCALE GENOMIC DNA]</scope>
    <source>
        <strain evidence="4">Uganda_cow_1</strain>
    </source>
</reference>
<name>A0A504Z9S8_FASGI</name>
<keyword evidence="2" id="KW-0472">Membrane</keyword>
<dbReference type="Gene3D" id="2.60.120.200">
    <property type="match status" value="1"/>
</dbReference>
<dbReference type="PROSITE" id="PS50268">
    <property type="entry name" value="CADHERIN_2"/>
    <property type="match status" value="1"/>
</dbReference>
<evidence type="ECO:0000256" key="1">
    <source>
        <dbReference type="PROSITE-ProRule" id="PRU00043"/>
    </source>
</evidence>
<feature type="non-terminal residue" evidence="4">
    <location>
        <position position="1"/>
    </location>
</feature>
<keyword evidence="2" id="KW-1133">Transmembrane helix</keyword>
<dbReference type="AlphaFoldDB" id="A0A504Z9S8"/>
<dbReference type="GO" id="GO:0007156">
    <property type="term" value="P:homophilic cell adhesion via plasma membrane adhesion molecules"/>
    <property type="evidence" value="ECO:0007669"/>
    <property type="project" value="InterPro"/>
</dbReference>
<dbReference type="GO" id="GO:0005509">
    <property type="term" value="F:calcium ion binding"/>
    <property type="evidence" value="ECO:0007669"/>
    <property type="project" value="UniProtKB-UniRule"/>
</dbReference>
<dbReference type="Proteomes" id="UP000316759">
    <property type="component" value="Unassembled WGS sequence"/>
</dbReference>
<dbReference type="Gene3D" id="2.60.40.60">
    <property type="entry name" value="Cadherins"/>
    <property type="match status" value="1"/>
</dbReference>